<dbReference type="AlphaFoldDB" id="A0A2T4PWI6"/>
<dbReference type="NCBIfam" id="NF005222">
    <property type="entry name" value="PRK06718.1"/>
    <property type="match status" value="1"/>
</dbReference>
<dbReference type="PANTHER" id="PTHR35330:SF1">
    <property type="entry name" value="SIROHEME BIOSYNTHESIS PROTEIN MET8"/>
    <property type="match status" value="1"/>
</dbReference>
<evidence type="ECO:0000256" key="5">
    <source>
        <dbReference type="ARBA" id="ARBA00023244"/>
    </source>
</evidence>
<gene>
    <name evidence="7" type="ORF">BU072_00920</name>
</gene>
<dbReference type="InterPro" id="IPR042518">
    <property type="entry name" value="SirC_C"/>
</dbReference>
<dbReference type="NCBIfam" id="TIGR01470">
    <property type="entry name" value="cysG_Nterm"/>
    <property type="match status" value="1"/>
</dbReference>
<dbReference type="SUPFAM" id="SSF75615">
    <property type="entry name" value="Siroheme synthase middle domains-like"/>
    <property type="match status" value="1"/>
</dbReference>
<keyword evidence="4" id="KW-0520">NAD</keyword>
<evidence type="ECO:0000256" key="1">
    <source>
        <dbReference type="ARBA" id="ARBA00005010"/>
    </source>
</evidence>
<sequence length="210" mass="23800">MAYVPLNIDLTNKQIKVIGGGKIAERRVKALLDSDATIHVISPDLTGNLYQLYLDEKIIWYKKSFESKDLDNAELIISATNQEEVNDVIKKSAPIHSLINMVGDAQGGNVIFPGTLKRGKLQISVTSTGASPKLVSNILNDLDKQYPIDYAEYVDFLYECRIIIKSLDLEKAKKNQLLESILSDQYFGEDEQEKLTNWLKRQPKKRAREE</sequence>
<dbReference type="SUPFAM" id="SSF51735">
    <property type="entry name" value="NAD(P)-binding Rossmann-fold domains"/>
    <property type="match status" value="1"/>
</dbReference>
<organism evidence="7 8">
    <name type="scientific">Mammaliicoccus vitulinus</name>
    <dbReference type="NCBI Taxonomy" id="71237"/>
    <lineage>
        <taxon>Bacteria</taxon>
        <taxon>Bacillati</taxon>
        <taxon>Bacillota</taxon>
        <taxon>Bacilli</taxon>
        <taxon>Bacillales</taxon>
        <taxon>Staphylococcaceae</taxon>
        <taxon>Mammaliicoccus</taxon>
    </lineage>
</organism>
<dbReference type="RefSeq" id="WP_107556538.1">
    <property type="nucleotide sequence ID" value="NZ_PZFF01000002.1"/>
</dbReference>
<comment type="caution">
    <text evidence="7">The sequence shown here is derived from an EMBL/GenBank/DDBJ whole genome shotgun (WGS) entry which is preliminary data.</text>
</comment>
<evidence type="ECO:0000313" key="7">
    <source>
        <dbReference type="EMBL" id="PTI30871.1"/>
    </source>
</evidence>
<accession>A0A2T4PWI6</accession>
<proteinExistence type="predicted"/>
<comment type="catalytic activity">
    <reaction evidence="6">
        <text>precorrin-2 + NAD(+) = sirohydrochlorin + NADH + 2 H(+)</text>
        <dbReference type="Rhea" id="RHEA:15613"/>
        <dbReference type="ChEBI" id="CHEBI:15378"/>
        <dbReference type="ChEBI" id="CHEBI:57540"/>
        <dbReference type="ChEBI" id="CHEBI:57945"/>
        <dbReference type="ChEBI" id="CHEBI:58351"/>
        <dbReference type="ChEBI" id="CHEBI:58827"/>
        <dbReference type="EC" id="1.3.1.76"/>
    </reaction>
</comment>
<evidence type="ECO:0000256" key="2">
    <source>
        <dbReference type="ARBA" id="ARBA00012400"/>
    </source>
</evidence>
<dbReference type="InterPro" id="IPR036291">
    <property type="entry name" value="NAD(P)-bd_dom_sf"/>
</dbReference>
<dbReference type="GO" id="GO:0004325">
    <property type="term" value="F:ferrochelatase activity"/>
    <property type="evidence" value="ECO:0007669"/>
    <property type="project" value="InterPro"/>
</dbReference>
<evidence type="ECO:0000256" key="4">
    <source>
        <dbReference type="ARBA" id="ARBA00023027"/>
    </source>
</evidence>
<dbReference type="InterPro" id="IPR028161">
    <property type="entry name" value="Met8-like"/>
</dbReference>
<dbReference type="Pfam" id="PF13241">
    <property type="entry name" value="NAD_binding_7"/>
    <property type="match status" value="1"/>
</dbReference>
<dbReference type="Proteomes" id="UP000241209">
    <property type="component" value="Unassembled WGS sequence"/>
</dbReference>
<dbReference type="EMBL" id="PZFK01000002">
    <property type="protein sequence ID" value="PTI30871.1"/>
    <property type="molecule type" value="Genomic_DNA"/>
</dbReference>
<dbReference type="PANTHER" id="PTHR35330">
    <property type="entry name" value="SIROHEME BIOSYNTHESIS PROTEIN MET8"/>
    <property type="match status" value="1"/>
</dbReference>
<evidence type="ECO:0000313" key="8">
    <source>
        <dbReference type="Proteomes" id="UP000241209"/>
    </source>
</evidence>
<protein>
    <recommendedName>
        <fullName evidence="2">precorrin-2 dehydrogenase</fullName>
        <ecNumber evidence="2">1.3.1.76</ecNumber>
    </recommendedName>
</protein>
<dbReference type="InterPro" id="IPR006367">
    <property type="entry name" value="Sirohaem_synthase_N"/>
</dbReference>
<dbReference type="Gene3D" id="1.10.8.610">
    <property type="entry name" value="SirC, precorrin-2 dehydrogenase, C-terminal helical domain-like"/>
    <property type="match status" value="1"/>
</dbReference>
<keyword evidence="5" id="KW-0627">Porphyrin biosynthesis</keyword>
<dbReference type="GO" id="GO:0043115">
    <property type="term" value="F:precorrin-2 dehydrogenase activity"/>
    <property type="evidence" value="ECO:0007669"/>
    <property type="project" value="UniProtKB-EC"/>
</dbReference>
<keyword evidence="3" id="KW-0560">Oxidoreductase</keyword>
<dbReference type="Pfam" id="PF22440">
    <property type="entry name" value="SirC_C"/>
    <property type="match status" value="1"/>
</dbReference>
<comment type="pathway">
    <text evidence="1">Porphyrin-containing compound metabolism; siroheme biosynthesis; sirohydrochlorin from precorrin-2: step 1/1.</text>
</comment>
<dbReference type="EC" id="1.3.1.76" evidence="2"/>
<reference evidence="7 8" key="1">
    <citation type="journal article" date="2016" name="Front. Microbiol.">
        <title>Comprehensive Phylogenetic Analysis of Bovine Non-aureus Staphylococci Species Based on Whole-Genome Sequencing.</title>
        <authorList>
            <person name="Naushad S."/>
            <person name="Barkema H.W."/>
            <person name="Luby C."/>
            <person name="Condas L.A."/>
            <person name="Nobrega D.B."/>
            <person name="Carson D.A."/>
            <person name="De Buck J."/>
        </authorList>
    </citation>
    <scope>NUCLEOTIDE SEQUENCE [LARGE SCALE GENOMIC DNA]</scope>
    <source>
        <strain evidence="7 8">SNUC 2204</strain>
    </source>
</reference>
<name>A0A2T4PWI6_9STAP</name>
<dbReference type="Gene3D" id="3.40.50.720">
    <property type="entry name" value="NAD(P)-binding Rossmann-like Domain"/>
    <property type="match status" value="1"/>
</dbReference>
<dbReference type="GO" id="GO:0019354">
    <property type="term" value="P:siroheme biosynthetic process"/>
    <property type="evidence" value="ECO:0007669"/>
    <property type="project" value="UniProtKB-UniPathway"/>
</dbReference>
<dbReference type="STRING" id="1167632.GCA_000286335_01337"/>
<evidence type="ECO:0000256" key="6">
    <source>
        <dbReference type="ARBA" id="ARBA00047561"/>
    </source>
</evidence>
<evidence type="ECO:0000256" key="3">
    <source>
        <dbReference type="ARBA" id="ARBA00023002"/>
    </source>
</evidence>
<dbReference type="UniPathway" id="UPA00262">
    <property type="reaction ID" value="UER00222"/>
</dbReference>